<dbReference type="RefSeq" id="WP_090598431.1">
    <property type="nucleotide sequence ID" value="NZ_FNCS01000017.1"/>
</dbReference>
<dbReference type="GO" id="GO:0030313">
    <property type="term" value="C:cell envelope"/>
    <property type="evidence" value="ECO:0007669"/>
    <property type="project" value="UniProtKB-SubCell"/>
</dbReference>
<dbReference type="PANTHER" id="PTHR42852">
    <property type="entry name" value="THIOL:DISULFIDE INTERCHANGE PROTEIN DSBE"/>
    <property type="match status" value="1"/>
</dbReference>
<feature type="transmembrane region" description="Helical" evidence="6">
    <location>
        <begin position="40"/>
        <end position="57"/>
    </location>
</feature>
<protein>
    <submittedName>
        <fullName evidence="8">Thiol-disulfide isomerase or thioredoxin</fullName>
    </submittedName>
</protein>
<dbReference type="Pfam" id="PF01790">
    <property type="entry name" value="LGT"/>
    <property type="match status" value="1"/>
</dbReference>
<evidence type="ECO:0000313" key="9">
    <source>
        <dbReference type="Proteomes" id="UP000199495"/>
    </source>
</evidence>
<dbReference type="GO" id="GO:0008961">
    <property type="term" value="F:phosphatidylglycerol-prolipoprotein diacylglyceryl transferase activity"/>
    <property type="evidence" value="ECO:0007669"/>
    <property type="project" value="InterPro"/>
</dbReference>
<dbReference type="Pfam" id="PF08534">
    <property type="entry name" value="Redoxin"/>
    <property type="match status" value="1"/>
</dbReference>
<organism evidence="8 9">
    <name type="scientific">Pelagibacterium luteolum</name>
    <dbReference type="NCBI Taxonomy" id="440168"/>
    <lineage>
        <taxon>Bacteria</taxon>
        <taxon>Pseudomonadati</taxon>
        <taxon>Pseudomonadota</taxon>
        <taxon>Alphaproteobacteria</taxon>
        <taxon>Hyphomicrobiales</taxon>
        <taxon>Devosiaceae</taxon>
        <taxon>Pelagibacterium</taxon>
    </lineage>
</organism>
<evidence type="ECO:0000256" key="4">
    <source>
        <dbReference type="ARBA" id="ARBA00023284"/>
    </source>
</evidence>
<evidence type="ECO:0000256" key="2">
    <source>
        <dbReference type="ARBA" id="ARBA00022748"/>
    </source>
</evidence>
<dbReference type="AlphaFoldDB" id="A0A1G7Z308"/>
<keyword evidence="8" id="KW-0413">Isomerase</keyword>
<keyword evidence="9" id="KW-1185">Reference proteome</keyword>
<evidence type="ECO:0000256" key="3">
    <source>
        <dbReference type="ARBA" id="ARBA00023157"/>
    </source>
</evidence>
<feature type="region of interest" description="Disordered" evidence="5">
    <location>
        <begin position="266"/>
        <end position="287"/>
    </location>
</feature>
<reference evidence="8 9" key="1">
    <citation type="submission" date="2016-10" db="EMBL/GenBank/DDBJ databases">
        <authorList>
            <person name="de Groot N.N."/>
        </authorList>
    </citation>
    <scope>NUCLEOTIDE SEQUENCE [LARGE SCALE GENOMIC DNA]</scope>
    <source>
        <strain evidence="8 9">CGMCC 1.10267</strain>
    </source>
</reference>
<comment type="subcellular location">
    <subcellularLocation>
        <location evidence="1">Cell envelope</location>
    </subcellularLocation>
</comment>
<keyword evidence="3" id="KW-1015">Disulfide bond</keyword>
<dbReference type="CDD" id="cd02966">
    <property type="entry name" value="TlpA_like_family"/>
    <property type="match status" value="1"/>
</dbReference>
<dbReference type="GO" id="GO:0015036">
    <property type="term" value="F:disulfide oxidoreductase activity"/>
    <property type="evidence" value="ECO:0007669"/>
    <property type="project" value="UniProtKB-ARBA"/>
</dbReference>
<dbReference type="PROSITE" id="PS00194">
    <property type="entry name" value="THIOREDOXIN_1"/>
    <property type="match status" value="1"/>
</dbReference>
<dbReference type="InterPro" id="IPR001640">
    <property type="entry name" value="Lgt"/>
</dbReference>
<dbReference type="STRING" id="440168.SAMN04487974_11727"/>
<dbReference type="OrthoDB" id="9799347at2"/>
<dbReference type="InterPro" id="IPR013740">
    <property type="entry name" value="Redoxin"/>
</dbReference>
<dbReference type="GO" id="GO:0005886">
    <property type="term" value="C:plasma membrane"/>
    <property type="evidence" value="ECO:0007669"/>
    <property type="project" value="InterPro"/>
</dbReference>
<keyword evidence="6" id="KW-0812">Transmembrane</keyword>
<dbReference type="InterPro" id="IPR017937">
    <property type="entry name" value="Thioredoxin_CS"/>
</dbReference>
<evidence type="ECO:0000259" key="7">
    <source>
        <dbReference type="PROSITE" id="PS51352"/>
    </source>
</evidence>
<dbReference type="InterPro" id="IPR050553">
    <property type="entry name" value="Thioredoxin_ResA/DsbE_sf"/>
</dbReference>
<evidence type="ECO:0000256" key="5">
    <source>
        <dbReference type="SAM" id="MobiDB-lite"/>
    </source>
</evidence>
<dbReference type="PANTHER" id="PTHR42852:SF6">
    <property type="entry name" value="THIOL:DISULFIDE INTERCHANGE PROTEIN DSBE"/>
    <property type="match status" value="1"/>
</dbReference>
<proteinExistence type="predicted"/>
<evidence type="ECO:0000256" key="6">
    <source>
        <dbReference type="SAM" id="Phobius"/>
    </source>
</evidence>
<keyword evidence="6" id="KW-1133">Transmembrane helix</keyword>
<feature type="domain" description="Thioredoxin" evidence="7">
    <location>
        <begin position="129"/>
        <end position="268"/>
    </location>
</feature>
<dbReference type="Gene3D" id="3.40.30.10">
    <property type="entry name" value="Glutaredoxin"/>
    <property type="match status" value="1"/>
</dbReference>
<keyword evidence="6" id="KW-0472">Membrane</keyword>
<keyword evidence="4" id="KW-0676">Redox-active center</keyword>
<sequence length="287" mass="31020">MNAVVIGPFVFAPDRFAAILAIAVFLFLSAILARKVDERFSSWAWGAAVSFIVGARIGHVLQHAGSFLAEPLRAFYIWQGGFMIEAGVVLAIAYTLFRFRRELKLAAWTIPPSAASAYVAFFVLQLTAGTPATPLPTGNMYRTLAGEQFQPAAELTGQPVVINLWATWCPPCRREMPMMADVAANTDDAQLVFVNQGEGQEIIERYLTAENLDLEHVILDGLGEFGRHYEVPGLPATFFIGSDGMLQSVHMGEISREGLLAGIAALQDDQTDAADPPSNASTGEVDG</sequence>
<dbReference type="InterPro" id="IPR036249">
    <property type="entry name" value="Thioredoxin-like_sf"/>
</dbReference>
<dbReference type="Proteomes" id="UP000199495">
    <property type="component" value="Unassembled WGS sequence"/>
</dbReference>
<feature type="compositionally biased region" description="Polar residues" evidence="5">
    <location>
        <begin position="278"/>
        <end position="287"/>
    </location>
</feature>
<feature type="transmembrane region" description="Helical" evidence="6">
    <location>
        <begin position="77"/>
        <end position="97"/>
    </location>
</feature>
<feature type="transmembrane region" description="Helical" evidence="6">
    <location>
        <begin position="16"/>
        <end position="33"/>
    </location>
</feature>
<dbReference type="PROSITE" id="PS51352">
    <property type="entry name" value="THIOREDOXIN_2"/>
    <property type="match status" value="1"/>
</dbReference>
<dbReference type="GO" id="GO:0016853">
    <property type="term" value="F:isomerase activity"/>
    <property type="evidence" value="ECO:0007669"/>
    <property type="project" value="UniProtKB-KW"/>
</dbReference>
<keyword evidence="2" id="KW-0201">Cytochrome c-type biogenesis</keyword>
<dbReference type="GO" id="GO:0017004">
    <property type="term" value="P:cytochrome complex assembly"/>
    <property type="evidence" value="ECO:0007669"/>
    <property type="project" value="UniProtKB-KW"/>
</dbReference>
<dbReference type="GO" id="GO:0042158">
    <property type="term" value="P:lipoprotein biosynthetic process"/>
    <property type="evidence" value="ECO:0007669"/>
    <property type="project" value="InterPro"/>
</dbReference>
<dbReference type="EMBL" id="FNCS01000017">
    <property type="protein sequence ID" value="SDH02969.1"/>
    <property type="molecule type" value="Genomic_DNA"/>
</dbReference>
<dbReference type="InterPro" id="IPR013766">
    <property type="entry name" value="Thioredoxin_domain"/>
</dbReference>
<name>A0A1G7Z308_9HYPH</name>
<gene>
    <name evidence="8" type="ORF">SAMN04487974_11727</name>
</gene>
<dbReference type="SUPFAM" id="SSF52833">
    <property type="entry name" value="Thioredoxin-like"/>
    <property type="match status" value="1"/>
</dbReference>
<evidence type="ECO:0000256" key="1">
    <source>
        <dbReference type="ARBA" id="ARBA00004196"/>
    </source>
</evidence>
<evidence type="ECO:0000313" key="8">
    <source>
        <dbReference type="EMBL" id="SDH02969.1"/>
    </source>
</evidence>
<accession>A0A1G7Z308</accession>